<protein>
    <submittedName>
        <fullName evidence="4">Iron-containing alcohol dehydrogenase</fullName>
        <ecNumber evidence="4">1.1.1.-</ecNumber>
    </submittedName>
</protein>
<sequence>MLNFSYKNNAKVIFGQNSIENLEGELKDLKVKKMLLLYSGKYIFDLKIHECIEKVCDKLDIKLIENGNIVPNPKVELVRELVDLSKKEGIDFILAVGGGSVTDTAKATAVGAKSSEDVWKFYTYEKEPKEALPIGVISTIASSGSETSNCSIISDDTHKLGIEYDFIIPQFAIIDPSYTKSLPMYQIACGISDTSSHLIERYYTDVEHVDATDYMIEGLLKALMLNAKRLMKNPDDIEARSEIFLISLVAHNNILDSGRMADWASHRIEHEISNFYGLTHGEGMALTMVAYARYMATKKPKKLAQLANRVFNVDYKNYTYEEMANILADNLEVFYRSIGMRTKLSEIGIKDDKFMQMGLNATKNDTAKIGHYMPLLSKEIVEVLKLAK</sequence>
<evidence type="ECO:0000259" key="3">
    <source>
        <dbReference type="Pfam" id="PF25137"/>
    </source>
</evidence>
<dbReference type="InterPro" id="IPR056798">
    <property type="entry name" value="ADH_Fe_C"/>
</dbReference>
<dbReference type="GO" id="GO:0016491">
    <property type="term" value="F:oxidoreductase activity"/>
    <property type="evidence" value="ECO:0007669"/>
    <property type="project" value="UniProtKB-KW"/>
</dbReference>
<evidence type="ECO:0000313" key="4">
    <source>
        <dbReference type="EMBL" id="MDK9580160.1"/>
    </source>
</evidence>
<feature type="domain" description="Alcohol dehydrogenase iron-type/glycerol dehydrogenase GldA" evidence="2">
    <location>
        <begin position="10"/>
        <end position="176"/>
    </location>
</feature>
<name>A0ABT7HI24_9FUSO</name>
<evidence type="ECO:0000313" key="5">
    <source>
        <dbReference type="Proteomes" id="UP001225134"/>
    </source>
</evidence>
<dbReference type="Proteomes" id="UP001225134">
    <property type="component" value="Unassembled WGS sequence"/>
</dbReference>
<dbReference type="Pfam" id="PF25137">
    <property type="entry name" value="ADH_Fe_C"/>
    <property type="match status" value="1"/>
</dbReference>
<dbReference type="RefSeq" id="WP_285152537.1">
    <property type="nucleotide sequence ID" value="NZ_JASSPP010000001.1"/>
</dbReference>
<dbReference type="Gene3D" id="1.20.1090.10">
    <property type="entry name" value="Dehydroquinate synthase-like - alpha domain"/>
    <property type="match status" value="1"/>
</dbReference>
<proteinExistence type="predicted"/>
<feature type="domain" description="Fe-containing alcohol dehydrogenase-like C-terminal" evidence="3">
    <location>
        <begin position="193"/>
        <end position="386"/>
    </location>
</feature>
<dbReference type="Pfam" id="PF00465">
    <property type="entry name" value="Fe-ADH"/>
    <property type="match status" value="1"/>
</dbReference>
<evidence type="ECO:0000256" key="1">
    <source>
        <dbReference type="ARBA" id="ARBA00023002"/>
    </source>
</evidence>
<dbReference type="EC" id="1.1.1.-" evidence="4"/>
<gene>
    <name evidence="4" type="ORF">QQA45_01300</name>
</gene>
<dbReference type="EMBL" id="JASSPP010000001">
    <property type="protein sequence ID" value="MDK9580160.1"/>
    <property type="molecule type" value="Genomic_DNA"/>
</dbReference>
<organism evidence="4 5">
    <name type="scientific">Sneathia sanguinegens</name>
    <dbReference type="NCBI Taxonomy" id="40543"/>
    <lineage>
        <taxon>Bacteria</taxon>
        <taxon>Fusobacteriati</taxon>
        <taxon>Fusobacteriota</taxon>
        <taxon>Fusobacteriia</taxon>
        <taxon>Fusobacteriales</taxon>
        <taxon>Leptotrichiaceae</taxon>
        <taxon>Sneathia</taxon>
    </lineage>
</organism>
<dbReference type="Gene3D" id="3.40.50.1970">
    <property type="match status" value="1"/>
</dbReference>
<dbReference type="SUPFAM" id="SSF56796">
    <property type="entry name" value="Dehydroquinate synthase-like"/>
    <property type="match status" value="1"/>
</dbReference>
<evidence type="ECO:0000259" key="2">
    <source>
        <dbReference type="Pfam" id="PF00465"/>
    </source>
</evidence>
<dbReference type="InterPro" id="IPR044731">
    <property type="entry name" value="BDH-like"/>
</dbReference>
<keyword evidence="1 4" id="KW-0560">Oxidoreductase</keyword>
<accession>A0ABT7HI24</accession>
<dbReference type="PANTHER" id="PTHR43633">
    <property type="entry name" value="ALCOHOL DEHYDROGENASE YQHD"/>
    <property type="match status" value="1"/>
</dbReference>
<comment type="caution">
    <text evidence="4">The sequence shown here is derived from an EMBL/GenBank/DDBJ whole genome shotgun (WGS) entry which is preliminary data.</text>
</comment>
<dbReference type="CDD" id="cd08187">
    <property type="entry name" value="BDH"/>
    <property type="match status" value="1"/>
</dbReference>
<dbReference type="InterPro" id="IPR001670">
    <property type="entry name" value="ADH_Fe/GldA"/>
</dbReference>
<reference evidence="4 5" key="1">
    <citation type="submission" date="2023-06" db="EMBL/GenBank/DDBJ databases">
        <title>Antibody response to the Sneathia vaginalis cytopathogenic toxin A during pregnancy.</title>
        <authorList>
            <person name="Mccoy Z.T."/>
            <person name="Serrano M.G."/>
            <person name="Spaine K."/>
            <person name="Edwards D.J."/>
            <person name="Buck G.A."/>
            <person name="Jefferson K."/>
        </authorList>
    </citation>
    <scope>NUCLEOTIDE SEQUENCE [LARGE SCALE GENOMIC DNA]</scope>
    <source>
        <strain evidence="4 5">CCUG 42621</strain>
    </source>
</reference>
<dbReference type="PANTHER" id="PTHR43633:SF1">
    <property type="entry name" value="ALCOHOL DEHYDROGENASE YQHD"/>
    <property type="match status" value="1"/>
</dbReference>
<keyword evidence="5" id="KW-1185">Reference proteome</keyword>